<gene>
    <name evidence="1" type="ORF">M9458_058193</name>
</gene>
<sequence length="290" mass="31495">MCPTSVSVPEGDVHETEAVAWLDNISFCNGFCQWVHCQLTHSNLSSQTASEAAVNEQPSADKSPTASLREKPFCPCPTGCRFYLSPNDRHNRCVHCLGHEHANAAFAEEGCQTCEDLPLSMLHLRATFFSKKLWLTSTASRSGPSTSRYEATVMCVEGERQELNDVLPGKSLQTVLPVCSPMESLDNFESSSQYGLLALLSARSRYANSPSLTTLNGGPARGYMEVPQVERAIAMHLCPQNAASLRGFPRLLSRACLPGQGSQRSARGCSRPRVAAGTALSDQLCSMSYE</sequence>
<dbReference type="AlphaFoldDB" id="A0ABD0MCV1"/>
<dbReference type="EMBL" id="JAMKFB020000915">
    <property type="protein sequence ID" value="KAL0146562.1"/>
    <property type="molecule type" value="Genomic_DNA"/>
</dbReference>
<dbReference type="Proteomes" id="UP001529510">
    <property type="component" value="Unassembled WGS sequence"/>
</dbReference>
<keyword evidence="2" id="KW-1185">Reference proteome</keyword>
<evidence type="ECO:0000313" key="2">
    <source>
        <dbReference type="Proteomes" id="UP001529510"/>
    </source>
</evidence>
<comment type="caution">
    <text evidence="1">The sequence shown here is derived from an EMBL/GenBank/DDBJ whole genome shotgun (WGS) entry which is preliminary data.</text>
</comment>
<accession>A0ABD0MCV1</accession>
<organism evidence="1 2">
    <name type="scientific">Cirrhinus mrigala</name>
    <name type="common">Mrigala</name>
    <dbReference type="NCBI Taxonomy" id="683832"/>
    <lineage>
        <taxon>Eukaryota</taxon>
        <taxon>Metazoa</taxon>
        <taxon>Chordata</taxon>
        <taxon>Craniata</taxon>
        <taxon>Vertebrata</taxon>
        <taxon>Euteleostomi</taxon>
        <taxon>Actinopterygii</taxon>
        <taxon>Neopterygii</taxon>
        <taxon>Teleostei</taxon>
        <taxon>Ostariophysi</taxon>
        <taxon>Cypriniformes</taxon>
        <taxon>Cyprinidae</taxon>
        <taxon>Labeoninae</taxon>
        <taxon>Labeonini</taxon>
        <taxon>Cirrhinus</taxon>
    </lineage>
</organism>
<protein>
    <submittedName>
        <fullName evidence="1">Uncharacterized protein</fullName>
    </submittedName>
</protein>
<feature type="non-terminal residue" evidence="1">
    <location>
        <position position="290"/>
    </location>
</feature>
<proteinExistence type="predicted"/>
<reference evidence="1 2" key="1">
    <citation type="submission" date="2024-05" db="EMBL/GenBank/DDBJ databases">
        <title>Genome sequencing and assembly of Indian major carp, Cirrhinus mrigala (Hamilton, 1822).</title>
        <authorList>
            <person name="Mohindra V."/>
            <person name="Chowdhury L.M."/>
            <person name="Lal K."/>
            <person name="Jena J.K."/>
        </authorList>
    </citation>
    <scope>NUCLEOTIDE SEQUENCE [LARGE SCALE GENOMIC DNA]</scope>
    <source>
        <strain evidence="1">CM1030</strain>
        <tissue evidence="1">Blood</tissue>
    </source>
</reference>
<evidence type="ECO:0000313" key="1">
    <source>
        <dbReference type="EMBL" id="KAL0146562.1"/>
    </source>
</evidence>
<name>A0ABD0MCV1_CIRMR</name>